<accession>A0A9N9AD17</accession>
<dbReference type="InterPro" id="IPR001503">
    <property type="entry name" value="Glyco_trans_10"/>
</dbReference>
<dbReference type="SUPFAM" id="SSF53756">
    <property type="entry name" value="UDP-Glycosyltransferase/glycogen phosphorylase"/>
    <property type="match status" value="1"/>
</dbReference>
<keyword evidence="8" id="KW-1133">Transmembrane helix</keyword>
<evidence type="ECO:0000313" key="22">
    <source>
        <dbReference type="Proteomes" id="UP000789405"/>
    </source>
</evidence>
<comment type="catalytic activity">
    <reaction evidence="13">
        <text>a beta-D-galactosyl-(1-&gt;4)-N-acetyl-beta-D-glucosaminyl derivative + GDP-beta-L-fucose = a beta-D-galactosyl-(1-&gt;4)-[alpha-L-fucosyl-(1-&gt;3)]-N-acetyl-beta-D-glucosaminyl derivative + GDP + H(+)</text>
        <dbReference type="Rhea" id="RHEA:14257"/>
        <dbReference type="ChEBI" id="CHEBI:15378"/>
        <dbReference type="ChEBI" id="CHEBI:57273"/>
        <dbReference type="ChEBI" id="CHEBI:58189"/>
        <dbReference type="ChEBI" id="CHEBI:133507"/>
        <dbReference type="ChEBI" id="CHEBI:137941"/>
        <dbReference type="EC" id="2.4.1.152"/>
    </reaction>
    <physiologicalReaction direction="left-to-right" evidence="13">
        <dbReference type="Rhea" id="RHEA:14258"/>
    </physiologicalReaction>
</comment>
<keyword evidence="5 18" id="KW-0808">Transferase</keyword>
<dbReference type="GO" id="GO:0000139">
    <property type="term" value="C:Golgi membrane"/>
    <property type="evidence" value="ECO:0007669"/>
    <property type="project" value="UniProtKB-SubCell"/>
</dbReference>
<evidence type="ECO:0000256" key="17">
    <source>
        <dbReference type="ARBA" id="ARBA00046186"/>
    </source>
</evidence>
<keyword evidence="10" id="KW-0472">Membrane</keyword>
<comment type="catalytic activity">
    <reaction evidence="14">
        <text>an alpha-Neu5Ac-(2-&gt;3)-beta-D-Gal-(1-&gt;4)-beta-D-GlcNAc6S derivative + GDP-beta-L-fucose = an alpha-Neu5Ac-(2-&gt;3)-beta-D-Gal-(1-&gt;4)-[alpha-L-Fuc-(1-&gt;3)]-beta-D-GlcNAc6S derivative + GDP + H(+)</text>
        <dbReference type="Rhea" id="RHEA:62004"/>
        <dbReference type="ChEBI" id="CHEBI:15378"/>
        <dbReference type="ChEBI" id="CHEBI:57273"/>
        <dbReference type="ChEBI" id="CHEBI:58189"/>
        <dbReference type="ChEBI" id="CHEBI:145344"/>
        <dbReference type="ChEBI" id="CHEBI:145345"/>
    </reaction>
    <physiologicalReaction direction="left-to-right" evidence="14">
        <dbReference type="Rhea" id="RHEA:62005"/>
    </physiologicalReaction>
</comment>
<comment type="pathway">
    <text evidence="2">Protein modification; protein glycosylation.</text>
</comment>
<dbReference type="InterPro" id="IPR055270">
    <property type="entry name" value="Glyco_tran_10_C"/>
</dbReference>
<evidence type="ECO:0000256" key="12">
    <source>
        <dbReference type="ARBA" id="ARBA00023198"/>
    </source>
</evidence>
<organism evidence="21 22">
    <name type="scientific">Dentiscutata erythropus</name>
    <dbReference type="NCBI Taxonomy" id="1348616"/>
    <lineage>
        <taxon>Eukaryota</taxon>
        <taxon>Fungi</taxon>
        <taxon>Fungi incertae sedis</taxon>
        <taxon>Mucoromycota</taxon>
        <taxon>Glomeromycotina</taxon>
        <taxon>Glomeromycetes</taxon>
        <taxon>Diversisporales</taxon>
        <taxon>Gigasporaceae</taxon>
        <taxon>Dentiscutata</taxon>
    </lineage>
</organism>
<keyword evidence="22" id="KW-1185">Reference proteome</keyword>
<dbReference type="Pfam" id="PF00852">
    <property type="entry name" value="Glyco_transf_10"/>
    <property type="match status" value="1"/>
</dbReference>
<dbReference type="PANTHER" id="PTHR11929">
    <property type="entry name" value="ALPHA- 1,3 -FUCOSYLTRANSFERASE"/>
    <property type="match status" value="1"/>
</dbReference>
<dbReference type="Proteomes" id="UP000789405">
    <property type="component" value="Unassembled WGS sequence"/>
</dbReference>
<protein>
    <recommendedName>
        <fullName evidence="18">Fucosyltransferase</fullName>
        <ecNumber evidence="18">2.4.1.-</ecNumber>
    </recommendedName>
</protein>
<evidence type="ECO:0000256" key="3">
    <source>
        <dbReference type="ARBA" id="ARBA00008919"/>
    </source>
</evidence>
<dbReference type="GO" id="GO:0017083">
    <property type="term" value="F:4-galactosyl-N-acetylglucosaminide 3-alpha-L-fucosyltransferase activity"/>
    <property type="evidence" value="ECO:0007669"/>
    <property type="project" value="UniProtKB-EC"/>
</dbReference>
<comment type="function">
    <text evidence="17">Catalyzes alpha(1-&gt;3) linkage of fucosyl moiety transferred from GDP-beta-L-fucose to N-acetyl glucosamine (GlcNAc) within type 2 lactosamine (LacNAc, Gal-beta(1-&gt;4)GlcNAc) glycan attached to N- or O-linked glycoproteins. Robustly fucosylates nonsialylated distal LacNAc unit of the polylactosamine chain to form Lewis X antigen (CD15), a glycan determinant known to mediate important cellular functions in development and immunity. Fucosylates with lower efficiency sialylated LacNAc acceptors to form sialyl Lewis X and 6-sulfo sialyl Lewis X determinants that serve as recognition epitopes for C-type lectins. Together with FUT7 contributes to SELE, SELL and SELP selectin ligand biosynthesis and selectin-dependent lymphocyte homing, leukocyte migration and blood leukocyte homeostasis. In a cell type specific manner, may also fucosylate the internal LacNAc unit of the polylactosamine chain to form VIM-2 antigen that serves as recognition epitope for SELE.</text>
</comment>
<keyword evidence="12" id="KW-0395">Inflammatory response</keyword>
<evidence type="ECO:0000313" key="21">
    <source>
        <dbReference type="EMBL" id="CAG8526050.1"/>
    </source>
</evidence>
<keyword evidence="7" id="KW-0735">Signal-anchor</keyword>
<dbReference type="InterPro" id="IPR038577">
    <property type="entry name" value="GT10-like_C_sf"/>
</dbReference>
<keyword evidence="9 18" id="KW-0333">Golgi apparatus</keyword>
<evidence type="ECO:0000259" key="20">
    <source>
        <dbReference type="Pfam" id="PF17039"/>
    </source>
</evidence>
<evidence type="ECO:0000256" key="1">
    <source>
        <dbReference type="ARBA" id="ARBA00004323"/>
    </source>
</evidence>
<dbReference type="InterPro" id="IPR031481">
    <property type="entry name" value="Glyco_tran_10_N"/>
</dbReference>
<feature type="domain" description="Fucosyltransferase N-terminal" evidence="20">
    <location>
        <begin position="35"/>
        <end position="107"/>
    </location>
</feature>
<evidence type="ECO:0000256" key="4">
    <source>
        <dbReference type="ARBA" id="ARBA00022676"/>
    </source>
</evidence>
<comment type="subcellular location">
    <subcellularLocation>
        <location evidence="1">Golgi apparatus membrane</location>
        <topology evidence="1">Single-pass type II membrane protein</topology>
    </subcellularLocation>
    <subcellularLocation>
        <location evidence="18">Golgi apparatus</location>
        <location evidence="18">Golgi stack membrane</location>
        <topology evidence="18">Single-pass type II membrane protein</topology>
    </subcellularLocation>
</comment>
<dbReference type="Gene3D" id="3.40.50.11660">
    <property type="entry name" value="Glycosyl transferase family 10, C-terminal domain"/>
    <property type="match status" value="1"/>
</dbReference>
<evidence type="ECO:0000256" key="18">
    <source>
        <dbReference type="RuleBase" id="RU003832"/>
    </source>
</evidence>
<evidence type="ECO:0000256" key="11">
    <source>
        <dbReference type="ARBA" id="ARBA00023180"/>
    </source>
</evidence>
<gene>
    <name evidence="21" type="ORF">DERYTH_LOCUS4111</name>
</gene>
<comment type="catalytic activity">
    <reaction evidence="16">
        <text>an N-acetyl-alpha-neuraminyl-(2-&gt;3)-beta-D-galactosyl-(1-&gt;4)-N-acetyl-beta-D-glucosaminyl derivative + GDP-beta-L-fucose = an alpha-Neu5Ac-(2-&gt;3)-beta-D-Gal-(1-&gt;4)-[alpha-L-Fuc-(1-&gt;3)]-beta-D-GlcNAc derivative + GDP + H(+)</text>
        <dbReference type="Rhea" id="RHEA:56076"/>
        <dbReference type="ChEBI" id="CHEBI:15378"/>
        <dbReference type="ChEBI" id="CHEBI:57273"/>
        <dbReference type="ChEBI" id="CHEBI:58189"/>
        <dbReference type="ChEBI" id="CHEBI:136545"/>
        <dbReference type="ChEBI" id="CHEBI:139509"/>
    </reaction>
    <physiologicalReaction direction="left-to-right" evidence="16">
        <dbReference type="Rhea" id="RHEA:56077"/>
    </physiologicalReaction>
</comment>
<proteinExistence type="inferred from homology"/>
<evidence type="ECO:0000256" key="2">
    <source>
        <dbReference type="ARBA" id="ARBA00004922"/>
    </source>
</evidence>
<comment type="caution">
    <text evidence="21">The sequence shown here is derived from an EMBL/GenBank/DDBJ whole genome shotgun (WGS) entry which is preliminary data.</text>
</comment>
<dbReference type="PANTHER" id="PTHR11929:SF132">
    <property type="entry name" value="ALPHA-(1,3)-FUCOSYLTRANSFERASE 4"/>
    <property type="match status" value="1"/>
</dbReference>
<evidence type="ECO:0000256" key="7">
    <source>
        <dbReference type="ARBA" id="ARBA00022968"/>
    </source>
</evidence>
<sequence length="362" mass="42127">MFEYFISCDKLTWSCSFRQYFISIPSIYGNDVEPIVIWTPWFKDSRSWWEGLKLHTLDDKNECVITHYRIAVDEANIIIFHSSDLYMNDLPPKRNNQIWVHYTAEAMNDELSENIKPTPPRGRTIEYIARHPFYLAIENSNCDYYVTEKLQNALAAGVVPIVSGPKNYTHFLPTNHSAILLDDFPQPRDLALHLHYLLQNPKEYRKYIDYKYNSSLISTEFRRNWDSPNGWNYNIGLRRMCDMAWKLRMGKGISFDNHEEEWMKPKIIRADPSYKVTLTALDEIVLPALEVAYTSPFEADYASSFEVGTEVEQTSSGLKVEITSPSLLPMVTLTNTRRLLLHLTINTLVLFGMKVWLPGFSK</sequence>
<reference evidence="21" key="1">
    <citation type="submission" date="2021-06" db="EMBL/GenBank/DDBJ databases">
        <authorList>
            <person name="Kallberg Y."/>
            <person name="Tangrot J."/>
            <person name="Rosling A."/>
        </authorList>
    </citation>
    <scope>NUCLEOTIDE SEQUENCE</scope>
    <source>
        <strain evidence="21">MA453B</strain>
    </source>
</reference>
<comment type="catalytic activity">
    <reaction evidence="15">
        <text>an alpha-Neu5Ac-(2-&gt;3)-beta-D-Gal-(1-&gt;4)-beta-D-GlcNAc-(1-&gt;3)-beta-D-Gal-(1-&gt;4)-beta-D-GlcNAc derivative + GDP-beta-L-fucose = an alpha-Neu5Ac-(2-&gt;3)-beta-D-Gal-(1-&gt;4)-beta-D-GlcNAc-(1-&gt;3)-beta-D-Gal-(1-&gt;4)-[alpha-L-Fuc-(1-&gt;3)]-beta-D-GlcNAc derivative + GDP + H(+)</text>
        <dbReference type="Rhea" id="RHEA:68044"/>
        <dbReference type="ChEBI" id="CHEBI:15378"/>
        <dbReference type="ChEBI" id="CHEBI:57273"/>
        <dbReference type="ChEBI" id="CHEBI:58189"/>
        <dbReference type="ChEBI" id="CHEBI:145343"/>
        <dbReference type="ChEBI" id="CHEBI:176900"/>
    </reaction>
    <physiologicalReaction direction="left-to-right" evidence="15">
        <dbReference type="Rhea" id="RHEA:68045"/>
    </physiologicalReaction>
</comment>
<evidence type="ECO:0000256" key="13">
    <source>
        <dbReference type="ARBA" id="ARBA00029329"/>
    </source>
</evidence>
<dbReference type="Pfam" id="PF17039">
    <property type="entry name" value="Glyco_tran_10_N"/>
    <property type="match status" value="1"/>
</dbReference>
<evidence type="ECO:0000256" key="16">
    <source>
        <dbReference type="ARBA" id="ARBA00036481"/>
    </source>
</evidence>
<feature type="domain" description="Fucosyltransferase C-terminal" evidence="19">
    <location>
        <begin position="122"/>
        <end position="248"/>
    </location>
</feature>
<keyword evidence="11" id="KW-0325">Glycoprotein</keyword>
<comment type="similarity">
    <text evidence="3 18">Belongs to the glycosyltransferase 10 family.</text>
</comment>
<keyword evidence="6 18" id="KW-0812">Transmembrane</keyword>
<evidence type="ECO:0000256" key="6">
    <source>
        <dbReference type="ARBA" id="ARBA00022692"/>
    </source>
</evidence>
<evidence type="ECO:0000256" key="10">
    <source>
        <dbReference type="ARBA" id="ARBA00023136"/>
    </source>
</evidence>
<evidence type="ECO:0000256" key="9">
    <source>
        <dbReference type="ARBA" id="ARBA00023034"/>
    </source>
</evidence>
<dbReference type="EC" id="2.4.1.-" evidence="18"/>
<name>A0A9N9AD17_9GLOM</name>
<dbReference type="EMBL" id="CAJVPY010001538">
    <property type="protein sequence ID" value="CAG8526050.1"/>
    <property type="molecule type" value="Genomic_DNA"/>
</dbReference>
<evidence type="ECO:0000256" key="15">
    <source>
        <dbReference type="ARBA" id="ARBA00036234"/>
    </source>
</evidence>
<dbReference type="AlphaFoldDB" id="A0A9N9AD17"/>
<evidence type="ECO:0000256" key="8">
    <source>
        <dbReference type="ARBA" id="ARBA00022989"/>
    </source>
</evidence>
<evidence type="ECO:0000259" key="19">
    <source>
        <dbReference type="Pfam" id="PF00852"/>
    </source>
</evidence>
<evidence type="ECO:0000256" key="14">
    <source>
        <dbReference type="ARBA" id="ARBA00035849"/>
    </source>
</evidence>
<dbReference type="GO" id="GO:0032580">
    <property type="term" value="C:Golgi cisterna membrane"/>
    <property type="evidence" value="ECO:0007669"/>
    <property type="project" value="UniProtKB-SubCell"/>
</dbReference>
<dbReference type="OrthoDB" id="427096at2759"/>
<keyword evidence="4 18" id="KW-0328">Glycosyltransferase</keyword>
<evidence type="ECO:0000256" key="5">
    <source>
        <dbReference type="ARBA" id="ARBA00022679"/>
    </source>
</evidence>